<keyword evidence="3 4" id="KW-0732">Signal</keyword>
<evidence type="ECO:0000259" key="5">
    <source>
        <dbReference type="Pfam" id="PF13407"/>
    </source>
</evidence>
<dbReference type="PANTHER" id="PTHR46847:SF1">
    <property type="entry name" value="D-ALLOSE-BINDING PERIPLASMIC PROTEIN-RELATED"/>
    <property type="match status" value="1"/>
</dbReference>
<organism evidence="6 7">
    <name type="scientific">Clostridium algifaecis</name>
    <dbReference type="NCBI Taxonomy" id="1472040"/>
    <lineage>
        <taxon>Bacteria</taxon>
        <taxon>Bacillati</taxon>
        <taxon>Bacillota</taxon>
        <taxon>Clostridia</taxon>
        <taxon>Eubacteriales</taxon>
        <taxon>Clostridiaceae</taxon>
        <taxon>Clostridium</taxon>
    </lineage>
</organism>
<dbReference type="CDD" id="cd01536">
    <property type="entry name" value="PBP1_ABC_sugar_binding-like"/>
    <property type="match status" value="1"/>
</dbReference>
<evidence type="ECO:0000313" key="6">
    <source>
        <dbReference type="EMBL" id="MBP2033884.1"/>
    </source>
</evidence>
<proteinExistence type="inferred from homology"/>
<evidence type="ECO:0000256" key="4">
    <source>
        <dbReference type="SAM" id="SignalP"/>
    </source>
</evidence>
<name>A0ABS4KV11_9CLOT</name>
<dbReference type="Pfam" id="PF13407">
    <property type="entry name" value="Peripla_BP_4"/>
    <property type="match status" value="1"/>
</dbReference>
<feature type="domain" description="Periplasmic binding protein" evidence="5">
    <location>
        <begin position="56"/>
        <end position="318"/>
    </location>
</feature>
<sequence length="338" mass="37016">MKKTFLLILLLISTIIFSSACVRSTKDQKIDTFISKTMNNNSSNSVKALKSNKKTIVFIYKVQGDHFLESIANAAKNICQNAGYNFIIDSPKDPEQNVDEQIKLVKQYTKSKVSGIIIVPANNLSIIPALKSTQESKIPILNIDTLIDSAEAKKDNFTPVPFVGINNENASYQSIKYAISNVNSKSNVLIITGDLAQQNARERCSGALKALKENSNMNIVDTVDGKWKKELGYSISKEQFSKHPDINVVICGNDDTALGVIQYAKENNISNLIVTGFDATDAGKQAIRNGLLTVSVEQSPTSIGKKSAEAMIDLINKKQVSNNIIIDTNIINKSNVNN</sequence>
<reference evidence="6 7" key="1">
    <citation type="submission" date="2021-03" db="EMBL/GenBank/DDBJ databases">
        <title>Genomic Encyclopedia of Type Strains, Phase IV (KMG-IV): sequencing the most valuable type-strain genomes for metagenomic binning, comparative biology and taxonomic classification.</title>
        <authorList>
            <person name="Goeker M."/>
        </authorList>
    </citation>
    <scope>NUCLEOTIDE SEQUENCE [LARGE SCALE GENOMIC DNA]</scope>
    <source>
        <strain evidence="6 7">DSM 28783</strain>
    </source>
</reference>
<comment type="similarity">
    <text evidence="2">Belongs to the bacterial solute-binding protein 2 family.</text>
</comment>
<comment type="caution">
    <text evidence="6">The sequence shown here is derived from an EMBL/GenBank/DDBJ whole genome shotgun (WGS) entry which is preliminary data.</text>
</comment>
<comment type="subcellular location">
    <subcellularLocation>
        <location evidence="1">Cell envelope</location>
    </subcellularLocation>
</comment>
<dbReference type="Proteomes" id="UP001519307">
    <property type="component" value="Unassembled WGS sequence"/>
</dbReference>
<keyword evidence="7" id="KW-1185">Reference proteome</keyword>
<dbReference type="InterPro" id="IPR025997">
    <property type="entry name" value="SBP_2_dom"/>
</dbReference>
<dbReference type="InterPro" id="IPR028082">
    <property type="entry name" value="Peripla_BP_I"/>
</dbReference>
<evidence type="ECO:0000256" key="1">
    <source>
        <dbReference type="ARBA" id="ARBA00004196"/>
    </source>
</evidence>
<dbReference type="RefSeq" id="WP_209703135.1">
    <property type="nucleotide sequence ID" value="NZ_JAGGLM010000024.1"/>
</dbReference>
<dbReference type="PROSITE" id="PS51257">
    <property type="entry name" value="PROKAR_LIPOPROTEIN"/>
    <property type="match status" value="1"/>
</dbReference>
<dbReference type="EMBL" id="JAGGLM010000024">
    <property type="protein sequence ID" value="MBP2033884.1"/>
    <property type="molecule type" value="Genomic_DNA"/>
</dbReference>
<dbReference type="Gene3D" id="3.40.50.2300">
    <property type="match status" value="2"/>
</dbReference>
<evidence type="ECO:0000256" key="3">
    <source>
        <dbReference type="ARBA" id="ARBA00022729"/>
    </source>
</evidence>
<protein>
    <submittedName>
        <fullName evidence="6">Ribose transport system substrate-binding protein</fullName>
    </submittedName>
</protein>
<gene>
    <name evidence="6" type="ORF">J2Z42_002597</name>
</gene>
<accession>A0ABS4KV11</accession>
<evidence type="ECO:0000256" key="2">
    <source>
        <dbReference type="ARBA" id="ARBA00007639"/>
    </source>
</evidence>
<evidence type="ECO:0000313" key="7">
    <source>
        <dbReference type="Proteomes" id="UP001519307"/>
    </source>
</evidence>
<feature type="chain" id="PRO_5045567259" evidence="4">
    <location>
        <begin position="21"/>
        <end position="338"/>
    </location>
</feature>
<feature type="signal peptide" evidence="4">
    <location>
        <begin position="1"/>
        <end position="20"/>
    </location>
</feature>
<dbReference type="SUPFAM" id="SSF53822">
    <property type="entry name" value="Periplasmic binding protein-like I"/>
    <property type="match status" value="1"/>
</dbReference>
<dbReference type="PANTHER" id="PTHR46847">
    <property type="entry name" value="D-ALLOSE-BINDING PERIPLASMIC PROTEIN-RELATED"/>
    <property type="match status" value="1"/>
</dbReference>